<comment type="caution">
    <text evidence="1">The sequence shown here is derived from an EMBL/GenBank/DDBJ whole genome shotgun (WGS) entry which is preliminary data.</text>
</comment>
<evidence type="ECO:0000313" key="1">
    <source>
        <dbReference type="EMBL" id="MBB4922191.1"/>
    </source>
</evidence>
<dbReference type="AlphaFoldDB" id="A0A7W7QYJ4"/>
<keyword evidence="2" id="KW-1185">Reference proteome</keyword>
<dbReference type="EMBL" id="JACHJV010000001">
    <property type="protein sequence ID" value="MBB4922191.1"/>
    <property type="molecule type" value="Genomic_DNA"/>
</dbReference>
<dbReference type="Proteomes" id="UP000540506">
    <property type="component" value="Unassembled WGS sequence"/>
</dbReference>
<gene>
    <name evidence="1" type="ORF">FHR34_001184</name>
</gene>
<dbReference type="RefSeq" id="WP_184934404.1">
    <property type="nucleotide sequence ID" value="NZ_JACHJV010000001.1"/>
</dbReference>
<proteinExistence type="predicted"/>
<reference evidence="1 2" key="1">
    <citation type="submission" date="2020-08" db="EMBL/GenBank/DDBJ databases">
        <title>Sequencing the genomes of 1000 actinobacteria strains.</title>
        <authorList>
            <person name="Klenk H.-P."/>
        </authorList>
    </citation>
    <scope>NUCLEOTIDE SEQUENCE [LARGE SCALE GENOMIC DNA]</scope>
    <source>
        <strain evidence="1 2">DSM 41654</strain>
    </source>
</reference>
<sequence>MTIICRHPLYIVTHAPAWPSCDLCQASFPHDEDCPGRGTPWCAEQCMGGVDPTLAALDALHAQPAHQRQP</sequence>
<protein>
    <submittedName>
        <fullName evidence="1">Uncharacterized protein</fullName>
    </submittedName>
</protein>
<accession>A0A7W7QYJ4</accession>
<evidence type="ECO:0000313" key="2">
    <source>
        <dbReference type="Proteomes" id="UP000540506"/>
    </source>
</evidence>
<name>A0A7W7QYJ4_KITKI</name>
<organism evidence="1 2">
    <name type="scientific">Kitasatospora kifunensis</name>
    <name type="common">Streptomyces kifunensis</name>
    <dbReference type="NCBI Taxonomy" id="58351"/>
    <lineage>
        <taxon>Bacteria</taxon>
        <taxon>Bacillati</taxon>
        <taxon>Actinomycetota</taxon>
        <taxon>Actinomycetes</taxon>
        <taxon>Kitasatosporales</taxon>
        <taxon>Streptomycetaceae</taxon>
        <taxon>Kitasatospora</taxon>
    </lineage>
</organism>